<reference evidence="2 3" key="1">
    <citation type="submission" date="2024-04" db="EMBL/GenBank/DDBJ databases">
        <title>Draft genome sequence of Sessilibacter corallicola NBRC 116591.</title>
        <authorList>
            <person name="Miyakawa T."/>
            <person name="Kusuya Y."/>
            <person name="Miura T."/>
        </authorList>
    </citation>
    <scope>NUCLEOTIDE SEQUENCE [LARGE SCALE GENOMIC DNA]</scope>
    <source>
        <strain evidence="2 3">KU-00831-HH</strain>
    </source>
</reference>
<evidence type="ECO:0000313" key="3">
    <source>
        <dbReference type="Proteomes" id="UP001465153"/>
    </source>
</evidence>
<accession>A0ABQ0AAG7</accession>
<keyword evidence="3" id="KW-1185">Reference proteome</keyword>
<protein>
    <submittedName>
        <fullName evidence="2">Uncharacterized protein</fullName>
    </submittedName>
</protein>
<organism evidence="2 3">
    <name type="scientific">Sessilibacter corallicola</name>
    <dbReference type="NCBI Taxonomy" id="2904075"/>
    <lineage>
        <taxon>Bacteria</taxon>
        <taxon>Pseudomonadati</taxon>
        <taxon>Pseudomonadota</taxon>
        <taxon>Gammaproteobacteria</taxon>
        <taxon>Cellvibrionales</taxon>
        <taxon>Cellvibrionaceae</taxon>
        <taxon>Sessilibacter</taxon>
    </lineage>
</organism>
<dbReference type="Proteomes" id="UP001465153">
    <property type="component" value="Unassembled WGS sequence"/>
</dbReference>
<comment type="caution">
    <text evidence="2">The sequence shown here is derived from an EMBL/GenBank/DDBJ whole genome shotgun (WGS) entry which is preliminary data.</text>
</comment>
<name>A0ABQ0AAG7_9GAMM</name>
<feature type="region of interest" description="Disordered" evidence="1">
    <location>
        <begin position="30"/>
        <end position="54"/>
    </location>
</feature>
<evidence type="ECO:0000256" key="1">
    <source>
        <dbReference type="SAM" id="MobiDB-lite"/>
    </source>
</evidence>
<evidence type="ECO:0000313" key="2">
    <source>
        <dbReference type="EMBL" id="GAA6168639.1"/>
    </source>
</evidence>
<sequence>MTKKYKPEPSLEETKKQLKEFGCKRYEQYSVPPIDPTESEGLLTGNPDKMIDQMGDEFEDDYGEEKPKLRMVEKD</sequence>
<dbReference type="RefSeq" id="WP_353303370.1">
    <property type="nucleotide sequence ID" value="NZ_BAABWN010000007.1"/>
</dbReference>
<gene>
    <name evidence="2" type="ORF">NBRC116591_24500</name>
</gene>
<dbReference type="EMBL" id="BAABWN010000007">
    <property type="protein sequence ID" value="GAA6168639.1"/>
    <property type="molecule type" value="Genomic_DNA"/>
</dbReference>
<proteinExistence type="predicted"/>